<protein>
    <submittedName>
        <fullName evidence="4">Phosphate ABC transporter substrate-binding protein, PhoT family</fullName>
    </submittedName>
</protein>
<name>A0A1G5FQ82_9GAMM</name>
<dbReference type="CDD" id="cd13653">
    <property type="entry name" value="PBP2_phosphate_like_1"/>
    <property type="match status" value="1"/>
</dbReference>
<gene>
    <name evidence="4" type="ORF">SAMN05661077_2065</name>
</gene>
<dbReference type="InterPro" id="IPR024370">
    <property type="entry name" value="PBP_domain"/>
</dbReference>
<dbReference type="InterPro" id="IPR050811">
    <property type="entry name" value="Phosphate_ABC_transporter"/>
</dbReference>
<reference evidence="5" key="1">
    <citation type="submission" date="2016-10" db="EMBL/GenBank/DDBJ databases">
        <authorList>
            <person name="Varghese N."/>
        </authorList>
    </citation>
    <scope>NUCLEOTIDE SEQUENCE [LARGE SCALE GENOMIC DNA]</scope>
    <source>
        <strain evidence="5">HL 19</strain>
    </source>
</reference>
<dbReference type="SUPFAM" id="SSF53850">
    <property type="entry name" value="Periplasmic binding protein-like II"/>
    <property type="match status" value="1"/>
</dbReference>
<dbReference type="Gene3D" id="3.40.190.10">
    <property type="entry name" value="Periplasmic binding protein-like II"/>
    <property type="match status" value="2"/>
</dbReference>
<sequence length="288" mass="30789">MPGFIRAIALGAALATTLLTATPVAADPMRWGGCGITKKAFMSSLAEGFQKKTGTRIEIEGGGATHGIRAVKSHELDLGGACRPALAKDKREDVQMVQVAWDALVAIVHPDNPVDEISSEELQKIFRGEITNWKELGGPDKFIIVGYRSQDLSGVGLAFRELGFRETTGAGDFTQGLAQRSSGPLEIAVEKMPDAIAVTGASSARKRDVKTLGLDGVAPSVENIAQGEYPLYRPLFLTVSKDPEEEVQRFVDFALSSEGQRIIADEGTVNLEMGKGIDNPWGGAHIEL</sequence>
<dbReference type="PANTHER" id="PTHR30570">
    <property type="entry name" value="PERIPLASMIC PHOSPHATE BINDING COMPONENT OF PHOSPHATE ABC TRANSPORTER"/>
    <property type="match status" value="1"/>
</dbReference>
<dbReference type="RefSeq" id="WP_054965256.1">
    <property type="nucleotide sequence ID" value="NZ_FMUN01000005.1"/>
</dbReference>
<keyword evidence="5" id="KW-1185">Reference proteome</keyword>
<dbReference type="AlphaFoldDB" id="A0A1G5FQ82"/>
<organism evidence="4 5">
    <name type="scientific">Thiohalorhabdus denitrificans</name>
    <dbReference type="NCBI Taxonomy" id="381306"/>
    <lineage>
        <taxon>Bacteria</taxon>
        <taxon>Pseudomonadati</taxon>
        <taxon>Pseudomonadota</taxon>
        <taxon>Gammaproteobacteria</taxon>
        <taxon>Thiohalorhabdales</taxon>
        <taxon>Thiohalorhabdaceae</taxon>
        <taxon>Thiohalorhabdus</taxon>
    </lineage>
</organism>
<accession>A0A1G5FQ82</accession>
<feature type="domain" description="PBP" evidence="3">
    <location>
        <begin position="40"/>
        <end position="258"/>
    </location>
</feature>
<dbReference type="PANTHER" id="PTHR30570:SF1">
    <property type="entry name" value="PHOSPHATE-BINDING PROTEIN PSTS"/>
    <property type="match status" value="1"/>
</dbReference>
<dbReference type="Pfam" id="PF12849">
    <property type="entry name" value="PBP_like_2"/>
    <property type="match status" value="1"/>
</dbReference>
<dbReference type="Proteomes" id="UP000183104">
    <property type="component" value="Unassembled WGS sequence"/>
</dbReference>
<feature type="chain" id="PRO_5010172182" evidence="2">
    <location>
        <begin position="27"/>
        <end position="288"/>
    </location>
</feature>
<dbReference type="OrthoDB" id="9790048at2"/>
<feature type="signal peptide" evidence="2">
    <location>
        <begin position="1"/>
        <end position="26"/>
    </location>
</feature>
<proteinExistence type="predicted"/>
<keyword evidence="1 2" id="KW-0732">Signal</keyword>
<evidence type="ECO:0000256" key="1">
    <source>
        <dbReference type="ARBA" id="ARBA00022729"/>
    </source>
</evidence>
<evidence type="ECO:0000256" key="2">
    <source>
        <dbReference type="SAM" id="SignalP"/>
    </source>
</evidence>
<evidence type="ECO:0000259" key="3">
    <source>
        <dbReference type="Pfam" id="PF12849"/>
    </source>
</evidence>
<dbReference type="EMBL" id="FMUN01000005">
    <property type="protein sequence ID" value="SCY41393.1"/>
    <property type="molecule type" value="Genomic_DNA"/>
</dbReference>
<evidence type="ECO:0000313" key="4">
    <source>
        <dbReference type="EMBL" id="SCY41393.1"/>
    </source>
</evidence>
<evidence type="ECO:0000313" key="5">
    <source>
        <dbReference type="Proteomes" id="UP000183104"/>
    </source>
</evidence>